<feature type="compositionally biased region" description="Low complexity" evidence="1">
    <location>
        <begin position="53"/>
        <end position="73"/>
    </location>
</feature>
<keyword evidence="3" id="KW-1185">Reference proteome</keyword>
<organism evidence="2 3">
    <name type="scientific">Actinoplanes couchii</name>
    <dbReference type="NCBI Taxonomy" id="403638"/>
    <lineage>
        <taxon>Bacteria</taxon>
        <taxon>Bacillati</taxon>
        <taxon>Actinomycetota</taxon>
        <taxon>Actinomycetes</taxon>
        <taxon>Micromonosporales</taxon>
        <taxon>Micromonosporaceae</taxon>
        <taxon>Actinoplanes</taxon>
    </lineage>
</organism>
<sequence length="380" mass="39002">MRAVPAEDQAQPTPTKNQGEAPPVEPATRAELVTTPEPGAEAEPATKIEPGAEAESATKAEPAAATEPVIKAEAATKAKAEPAAKKAPAKRAPAKRAAPAKKAAPAKRARKIPESVEDPSTVTGQAEGKVVALARTPRPLGAPAQKPRPLDPPARALESLDPPAPMEPPAQTPAPLDPPARTLASLDPSARVPEPLVAGAGEWAGQQSLVEGLLAEPSRTPAILALAAVERFGPAAADWADRTRAVYPKASREALARLAIQRFTRSAVVRGAAGAFAGPYSPIALTAGILITHAELILHLAAAFEVDPADPRRAEDLLRLASPGPALGTIVAGHLLKRALPGMNLVSAILGATSTTETVAARATKFYRDNQPSQAAGNSA</sequence>
<evidence type="ECO:0000313" key="3">
    <source>
        <dbReference type="Proteomes" id="UP000612282"/>
    </source>
</evidence>
<protein>
    <submittedName>
        <fullName evidence="2">Uncharacterized protein</fullName>
    </submittedName>
</protein>
<dbReference type="EMBL" id="BOMG01000086">
    <property type="protein sequence ID" value="GID58505.1"/>
    <property type="molecule type" value="Genomic_DNA"/>
</dbReference>
<feature type="region of interest" description="Disordered" evidence="1">
    <location>
        <begin position="1"/>
        <end position="184"/>
    </location>
</feature>
<proteinExistence type="predicted"/>
<reference evidence="2 3" key="1">
    <citation type="submission" date="2021-01" db="EMBL/GenBank/DDBJ databases">
        <title>Whole genome shotgun sequence of Actinoplanes couchii NBRC 106145.</title>
        <authorList>
            <person name="Komaki H."/>
            <person name="Tamura T."/>
        </authorList>
    </citation>
    <scope>NUCLEOTIDE SEQUENCE [LARGE SCALE GENOMIC DNA]</scope>
    <source>
        <strain evidence="2 3">NBRC 106145</strain>
    </source>
</reference>
<feature type="compositionally biased region" description="Basic and acidic residues" evidence="1">
    <location>
        <begin position="74"/>
        <end position="84"/>
    </location>
</feature>
<evidence type="ECO:0000256" key="1">
    <source>
        <dbReference type="SAM" id="MobiDB-lite"/>
    </source>
</evidence>
<comment type="caution">
    <text evidence="2">The sequence shown here is derived from an EMBL/GenBank/DDBJ whole genome shotgun (WGS) entry which is preliminary data.</text>
</comment>
<name>A0ABQ3XJ42_9ACTN</name>
<evidence type="ECO:0000313" key="2">
    <source>
        <dbReference type="EMBL" id="GID58505.1"/>
    </source>
</evidence>
<gene>
    <name evidence="2" type="ORF">Aco03nite_069090</name>
</gene>
<accession>A0ABQ3XJ42</accession>
<feature type="compositionally biased region" description="Pro residues" evidence="1">
    <location>
        <begin position="162"/>
        <end position="178"/>
    </location>
</feature>
<dbReference type="Proteomes" id="UP000612282">
    <property type="component" value="Unassembled WGS sequence"/>
</dbReference>